<dbReference type="OMA" id="HEHSSTH"/>
<dbReference type="EMBL" id="GL377303">
    <property type="protein sequence ID" value="EFJ01055.1"/>
    <property type="molecule type" value="Genomic_DNA"/>
</dbReference>
<dbReference type="InParanoid" id="D8PWK5"/>
<reference evidence="3 4" key="1">
    <citation type="journal article" date="2010" name="Nat. Biotechnol.">
        <title>Genome sequence of the model mushroom Schizophyllum commune.</title>
        <authorList>
            <person name="Ohm R.A."/>
            <person name="de Jong J.F."/>
            <person name="Lugones L.G."/>
            <person name="Aerts A."/>
            <person name="Kothe E."/>
            <person name="Stajich J.E."/>
            <person name="de Vries R.P."/>
            <person name="Record E."/>
            <person name="Levasseur A."/>
            <person name="Baker S.E."/>
            <person name="Bartholomew K.A."/>
            <person name="Coutinho P.M."/>
            <person name="Erdmann S."/>
            <person name="Fowler T.J."/>
            <person name="Gathman A.C."/>
            <person name="Lombard V."/>
            <person name="Henrissat B."/>
            <person name="Knabe N."/>
            <person name="Kuees U."/>
            <person name="Lilly W.W."/>
            <person name="Lindquist E."/>
            <person name="Lucas S."/>
            <person name="Magnuson J.K."/>
            <person name="Piumi F."/>
            <person name="Raudaskoski M."/>
            <person name="Salamov A."/>
            <person name="Schmutz J."/>
            <person name="Schwarze F.W.M.R."/>
            <person name="vanKuyk P.A."/>
            <person name="Horton J.S."/>
            <person name="Grigoriev I.V."/>
            <person name="Woesten H.A.B."/>
        </authorList>
    </citation>
    <scope>NUCLEOTIDE SEQUENCE [LARGE SCALE GENOMIC DNA]</scope>
    <source>
        <strain evidence="4">H4-8 / FGSC 9210</strain>
    </source>
</reference>
<dbReference type="CDD" id="cd22191">
    <property type="entry name" value="DPBB_RlpA_EXP_N-like"/>
    <property type="match status" value="1"/>
</dbReference>
<gene>
    <name evidence="3" type="ORF">SCHCODRAFT_10477</name>
</gene>
<evidence type="ECO:0000313" key="4">
    <source>
        <dbReference type="Proteomes" id="UP000007431"/>
    </source>
</evidence>
<dbReference type="STRING" id="578458.D8PWK5"/>
<protein>
    <recommendedName>
        <fullName evidence="5">Non-Catalytic module family EXPN protein</fullName>
    </recommendedName>
</protein>
<keyword evidence="1" id="KW-0732">Signal</keyword>
<dbReference type="eggNOG" id="ENOG502S2E4">
    <property type="taxonomic scope" value="Eukaryota"/>
</dbReference>
<accession>D8PWK5</accession>
<feature type="region of interest" description="Disordered" evidence="2">
    <location>
        <begin position="83"/>
        <end position="175"/>
    </location>
</feature>
<evidence type="ECO:0008006" key="5">
    <source>
        <dbReference type="Google" id="ProtNLM"/>
    </source>
</evidence>
<dbReference type="InterPro" id="IPR036908">
    <property type="entry name" value="RlpA-like_sf"/>
</dbReference>
<organism evidence="4">
    <name type="scientific">Schizophyllum commune (strain H4-8 / FGSC 9210)</name>
    <name type="common">Split gill fungus</name>
    <dbReference type="NCBI Taxonomy" id="578458"/>
    <lineage>
        <taxon>Eukaryota</taxon>
        <taxon>Fungi</taxon>
        <taxon>Dikarya</taxon>
        <taxon>Basidiomycota</taxon>
        <taxon>Agaricomycotina</taxon>
        <taxon>Agaricomycetes</taxon>
        <taxon>Agaricomycetidae</taxon>
        <taxon>Agaricales</taxon>
        <taxon>Schizophyllaceae</taxon>
        <taxon>Schizophyllum</taxon>
    </lineage>
</organism>
<keyword evidence="4" id="KW-1185">Reference proteome</keyword>
<name>D8PWK5_SCHCM</name>
<evidence type="ECO:0000256" key="2">
    <source>
        <dbReference type="SAM" id="MobiDB-lite"/>
    </source>
</evidence>
<dbReference type="Proteomes" id="UP000007431">
    <property type="component" value="Unassembled WGS sequence"/>
</dbReference>
<dbReference type="AlphaFoldDB" id="D8PWK5"/>
<dbReference type="Gene3D" id="2.40.40.10">
    <property type="entry name" value="RlpA-like domain"/>
    <property type="match status" value="1"/>
</dbReference>
<dbReference type="KEGG" id="scm:SCHCO_02606475"/>
<feature type="compositionally biased region" description="Low complexity" evidence="2">
    <location>
        <begin position="98"/>
        <end position="175"/>
    </location>
</feature>
<evidence type="ECO:0000256" key="1">
    <source>
        <dbReference type="ARBA" id="ARBA00022729"/>
    </source>
</evidence>
<dbReference type="HOGENOM" id="CLU_047639_0_1_1"/>
<sequence>MGACGQMNQASDFIVALNQGMWDGGAHCFKMITITVNGKSTQAQIVDECPGCEYGGLDFSQGLFEYFSSTDAGVLHGSWEYGDGAPATTSEAPPPPTTTSTWQEPSTTWTPTSTWTPETTSTWSSTSEWSSSSSSSSSESSSSSSSSSSSAEPTSSSASSTASSSAASASATATSGGTIEQMNLLVLQLGGVVVQAAESD</sequence>
<dbReference type="PANTHER" id="PTHR31836">
    <property type="match status" value="1"/>
</dbReference>
<dbReference type="SUPFAM" id="SSF50685">
    <property type="entry name" value="Barwin-like endoglucanases"/>
    <property type="match status" value="1"/>
</dbReference>
<dbReference type="OrthoDB" id="623670at2759"/>
<dbReference type="VEuPathDB" id="FungiDB:SCHCODRAFT_02606475"/>
<dbReference type="InterPro" id="IPR051477">
    <property type="entry name" value="Expansin_CellWall"/>
</dbReference>
<proteinExistence type="predicted"/>
<dbReference type="PANTHER" id="PTHR31836:SF28">
    <property type="entry name" value="SRCR DOMAIN-CONTAINING PROTEIN-RELATED"/>
    <property type="match status" value="1"/>
</dbReference>
<dbReference type="GeneID" id="9597387"/>
<evidence type="ECO:0000313" key="3">
    <source>
        <dbReference type="EMBL" id="EFJ01055.1"/>
    </source>
</evidence>